<proteinExistence type="predicted"/>
<sequence length="418" mass="46821">MFTKDRSDAPKMLESKYFKDESSSLRGEKSGKSERLDSAMFRDESRAPASKRAKSEKVKNEKVKNEKVKNEKKKKVEKIVEEEEYTEEPDFSDFVSKYEILEEVKKVEKKVEKEKKAEKSARPEVYKSEVVKLKHESVKVEPSAKYESKNVESKIRSVVNFKTAFTDDRDIEMAAKQTQIAELTGQELVEQEKWAFEKLKAHAGTCPAGFAWGRWTIEECGEQVRLDGYRCRGGSHFVSHEMVAEGKGGVMMRTDTFIDWDAAYRRAGMQEPSLFIGVRWEVVKDEELSQMGYNTFSSLGARLSGGAQQPRRSPFGNFGGGAGSGGFGNSSFDPFGRFSLPQATSHFLIQQHGQPGRQRLSVLNPNYNSNQADEEDDQQQEQAGYGDPWSNGGQGGLFGRGYNGQGGVGMGGNGGRRR</sequence>
<feature type="compositionally biased region" description="Gly residues" evidence="1">
    <location>
        <begin position="392"/>
        <end position="418"/>
    </location>
</feature>
<feature type="compositionally biased region" description="Basic and acidic residues" evidence="1">
    <location>
        <begin position="53"/>
        <end position="69"/>
    </location>
</feature>
<feature type="compositionally biased region" description="Polar residues" evidence="1">
    <location>
        <begin position="361"/>
        <end position="370"/>
    </location>
</feature>
<dbReference type="AlphaFoldDB" id="A0A8H7VYX1"/>
<reference evidence="2" key="1">
    <citation type="submission" date="2021-02" db="EMBL/GenBank/DDBJ databases">
        <title>Genome sequence Cadophora malorum strain M34.</title>
        <authorList>
            <person name="Stefanovic E."/>
            <person name="Vu D."/>
            <person name="Scully C."/>
            <person name="Dijksterhuis J."/>
            <person name="Roader J."/>
            <person name="Houbraken J."/>
        </authorList>
    </citation>
    <scope>NUCLEOTIDE SEQUENCE</scope>
    <source>
        <strain evidence="2">M34</strain>
    </source>
</reference>
<evidence type="ECO:0000313" key="2">
    <source>
        <dbReference type="EMBL" id="KAG4411821.1"/>
    </source>
</evidence>
<accession>A0A8H7VYX1</accession>
<dbReference type="EMBL" id="JAFJYH010000436">
    <property type="protein sequence ID" value="KAG4411821.1"/>
    <property type="molecule type" value="Genomic_DNA"/>
</dbReference>
<dbReference type="Proteomes" id="UP000664132">
    <property type="component" value="Unassembled WGS sequence"/>
</dbReference>
<feature type="compositionally biased region" description="Basic and acidic residues" evidence="1">
    <location>
        <begin position="1"/>
        <end position="46"/>
    </location>
</feature>
<gene>
    <name evidence="2" type="ORF">IFR04_015045</name>
</gene>
<feature type="region of interest" description="Disordered" evidence="1">
    <location>
        <begin position="303"/>
        <end position="322"/>
    </location>
</feature>
<dbReference type="OrthoDB" id="3563541at2759"/>
<name>A0A8H7VYX1_9HELO</name>
<organism evidence="2 3">
    <name type="scientific">Cadophora malorum</name>
    <dbReference type="NCBI Taxonomy" id="108018"/>
    <lineage>
        <taxon>Eukaryota</taxon>
        <taxon>Fungi</taxon>
        <taxon>Dikarya</taxon>
        <taxon>Ascomycota</taxon>
        <taxon>Pezizomycotina</taxon>
        <taxon>Leotiomycetes</taxon>
        <taxon>Helotiales</taxon>
        <taxon>Ploettnerulaceae</taxon>
        <taxon>Cadophora</taxon>
    </lineage>
</organism>
<feature type="region of interest" description="Disordered" evidence="1">
    <location>
        <begin position="350"/>
        <end position="418"/>
    </location>
</feature>
<keyword evidence="3" id="KW-1185">Reference proteome</keyword>
<evidence type="ECO:0000256" key="1">
    <source>
        <dbReference type="SAM" id="MobiDB-lite"/>
    </source>
</evidence>
<comment type="caution">
    <text evidence="2">The sequence shown here is derived from an EMBL/GenBank/DDBJ whole genome shotgun (WGS) entry which is preliminary data.</text>
</comment>
<protein>
    <submittedName>
        <fullName evidence="2">Uncharacterized protein</fullName>
    </submittedName>
</protein>
<feature type="region of interest" description="Disordered" evidence="1">
    <location>
        <begin position="1"/>
        <end position="73"/>
    </location>
</feature>
<evidence type="ECO:0000313" key="3">
    <source>
        <dbReference type="Proteomes" id="UP000664132"/>
    </source>
</evidence>